<accession>A0A9P7NH56</accession>
<evidence type="ECO:0000313" key="2">
    <source>
        <dbReference type="Proteomes" id="UP000748025"/>
    </source>
</evidence>
<dbReference type="EMBL" id="SRPW01000044">
    <property type="protein sequence ID" value="KAG6018253.1"/>
    <property type="molecule type" value="Genomic_DNA"/>
</dbReference>
<sequence length="119" mass="13010">MDIVLISAYASGSVGAGPWLALMLESRDHGPWTEEQAATRADGSLWELDVLIVEDDFTHELDAYVQLKEHEWVGSGALVLSFGVRIGLANLAVRFGQLLPWAPVARFVDVPARRATKGH</sequence>
<organism evidence="1 2">
    <name type="scientific">Claviceps pusilla</name>
    <dbReference type="NCBI Taxonomy" id="123648"/>
    <lineage>
        <taxon>Eukaryota</taxon>
        <taxon>Fungi</taxon>
        <taxon>Dikarya</taxon>
        <taxon>Ascomycota</taxon>
        <taxon>Pezizomycotina</taxon>
        <taxon>Sordariomycetes</taxon>
        <taxon>Hypocreomycetidae</taxon>
        <taxon>Hypocreales</taxon>
        <taxon>Clavicipitaceae</taxon>
        <taxon>Claviceps</taxon>
    </lineage>
</organism>
<comment type="caution">
    <text evidence="1">The sequence shown here is derived from an EMBL/GenBank/DDBJ whole genome shotgun (WGS) entry which is preliminary data.</text>
</comment>
<evidence type="ECO:0000313" key="1">
    <source>
        <dbReference type="EMBL" id="KAG6018253.1"/>
    </source>
</evidence>
<proteinExistence type="predicted"/>
<name>A0A9P7NH56_9HYPO</name>
<dbReference type="AlphaFoldDB" id="A0A9P7NH56"/>
<gene>
    <name evidence="1" type="ORF">E4U43_006388</name>
</gene>
<reference evidence="1" key="1">
    <citation type="journal article" date="2020" name="bioRxiv">
        <title>Whole genome comparisons of ergot fungi reveals the divergence and evolution of species within the genus Claviceps are the result of varying mechanisms driving genome evolution and host range expansion.</title>
        <authorList>
            <person name="Wyka S.A."/>
            <person name="Mondo S.J."/>
            <person name="Liu M."/>
            <person name="Dettman J."/>
            <person name="Nalam V."/>
            <person name="Broders K.D."/>
        </authorList>
    </citation>
    <scope>NUCLEOTIDE SEQUENCE</scope>
    <source>
        <strain evidence="1">CCC 602</strain>
    </source>
</reference>
<keyword evidence="2" id="KW-1185">Reference proteome</keyword>
<protein>
    <submittedName>
        <fullName evidence="1">Uncharacterized protein</fullName>
    </submittedName>
</protein>
<dbReference type="Proteomes" id="UP000748025">
    <property type="component" value="Unassembled WGS sequence"/>
</dbReference>